<dbReference type="Gene3D" id="1.20.1270.180">
    <property type="match status" value="1"/>
</dbReference>
<organism evidence="2 3">
    <name type="scientific">Salmonella enterica subsp. indica</name>
    <dbReference type="NCBI Taxonomy" id="59207"/>
    <lineage>
        <taxon>Bacteria</taxon>
        <taxon>Pseudomonadati</taxon>
        <taxon>Pseudomonadota</taxon>
        <taxon>Gammaproteobacteria</taxon>
        <taxon>Enterobacterales</taxon>
        <taxon>Enterobacteriaceae</taxon>
        <taxon>Salmonella</taxon>
    </lineage>
</organism>
<proteinExistence type="predicted"/>
<dbReference type="EMBL" id="UGYB01000001">
    <property type="protein sequence ID" value="SUI04545.1"/>
    <property type="molecule type" value="Genomic_DNA"/>
</dbReference>
<dbReference type="AlphaFoldDB" id="A0A379XWB9"/>
<evidence type="ECO:0000313" key="2">
    <source>
        <dbReference type="EMBL" id="SUI04545.1"/>
    </source>
</evidence>
<gene>
    <name evidence="2" type="ORF">NCTC12420_04405</name>
</gene>
<dbReference type="RefSeq" id="WP_023185597.1">
    <property type="nucleotide sequence ID" value="NZ_DADWZK010000019.1"/>
</dbReference>
<reference evidence="2 3" key="1">
    <citation type="submission" date="2018-06" db="EMBL/GenBank/DDBJ databases">
        <authorList>
            <consortium name="Pathogen Informatics"/>
            <person name="Doyle S."/>
        </authorList>
    </citation>
    <scope>NUCLEOTIDE SEQUENCE [LARGE SCALE GENOMIC DNA]</scope>
    <source>
        <strain evidence="2 3">NCTC12420</strain>
    </source>
</reference>
<accession>A0A379XWB9</accession>
<dbReference type="Pfam" id="PF07007">
    <property type="entry name" value="LprI"/>
    <property type="match status" value="1"/>
</dbReference>
<dbReference type="Proteomes" id="UP000254220">
    <property type="component" value="Unassembled WGS sequence"/>
</dbReference>
<protein>
    <submittedName>
        <fullName evidence="2">Uncharacterized protein conserved in bacteria</fullName>
    </submittedName>
</protein>
<sequence>MKKALSFLFFTPFILQASDPCYNIQLSDQIFLCSKRTFEHNDDKLNEIYKSILSTIRKEYAPDPDMGSEFVQKIKLSQRAWINFRDANCTVFSFQIDKESQAFETSMYSCKNDMTLKRIEELKSVLINN</sequence>
<evidence type="ECO:0000259" key="1">
    <source>
        <dbReference type="Pfam" id="PF07007"/>
    </source>
</evidence>
<feature type="domain" description="Lysozyme inhibitor LprI-like N-terminal" evidence="1">
    <location>
        <begin position="31"/>
        <end position="122"/>
    </location>
</feature>
<evidence type="ECO:0000313" key="3">
    <source>
        <dbReference type="Proteomes" id="UP000254220"/>
    </source>
</evidence>
<name>A0A379XWB9_SALER</name>
<dbReference type="InterPro" id="IPR009739">
    <property type="entry name" value="LprI-like_N"/>
</dbReference>